<feature type="compositionally biased region" description="Gly residues" evidence="6">
    <location>
        <begin position="1889"/>
        <end position="1899"/>
    </location>
</feature>
<feature type="region of interest" description="Disordered" evidence="6">
    <location>
        <begin position="1887"/>
        <end position="1931"/>
    </location>
</feature>
<feature type="compositionally biased region" description="Acidic residues" evidence="6">
    <location>
        <begin position="1112"/>
        <end position="1127"/>
    </location>
</feature>
<feature type="transmembrane region" description="Helical" evidence="7">
    <location>
        <begin position="409"/>
        <end position="428"/>
    </location>
</feature>
<dbReference type="VEuPathDB" id="TriTrypDB:LpyrH10_23_0680"/>
<feature type="compositionally biased region" description="Basic and acidic residues" evidence="6">
    <location>
        <begin position="1373"/>
        <end position="1382"/>
    </location>
</feature>
<keyword evidence="3 7" id="KW-0812">Transmembrane</keyword>
<evidence type="ECO:0000256" key="4">
    <source>
        <dbReference type="ARBA" id="ARBA00022989"/>
    </source>
</evidence>
<feature type="compositionally biased region" description="Low complexity" evidence="6">
    <location>
        <begin position="1634"/>
        <end position="1662"/>
    </location>
</feature>
<feature type="region of interest" description="Disordered" evidence="6">
    <location>
        <begin position="1108"/>
        <end position="1235"/>
    </location>
</feature>
<feature type="compositionally biased region" description="Low complexity" evidence="6">
    <location>
        <begin position="1693"/>
        <end position="1714"/>
    </location>
</feature>
<comment type="subcellular location">
    <subcellularLocation>
        <location evidence="1">Cell membrane</location>
        <topology evidence="1">Multi-pass membrane protein</topology>
    </subcellularLocation>
</comment>
<comment type="caution">
    <text evidence="9">The sequence shown here is derived from an EMBL/GenBank/DDBJ whole genome shotgun (WGS) entry which is preliminary data.</text>
</comment>
<feature type="transmembrane region" description="Helical" evidence="7">
    <location>
        <begin position="855"/>
        <end position="872"/>
    </location>
</feature>
<feature type="compositionally biased region" description="Polar residues" evidence="6">
    <location>
        <begin position="1506"/>
        <end position="1518"/>
    </location>
</feature>
<name>A0A0N0VDJ7_LEPPY</name>
<evidence type="ECO:0000313" key="9">
    <source>
        <dbReference type="EMBL" id="KPA75744.1"/>
    </source>
</evidence>
<sequence>MPVPPRQPPADMARESSSGPSSPRATPSLAGSPTGHERRNGGGARLGVTSSRGGRRHVRARVLPRTDSAGSLTSASAGSPISLLPGDFPRTGAGSHLLPLTPAHPSEGAGSARSTEHPASRSSSSDAPSTHAPTAHNDENERREEQERERLRGQEARKEADKEAIESILSDPERHRRAIATGSSNPLHVWSHESAFVKSRYFSLRRRRDERKYEKQNEQAGKFYDEYFAAETAPDAGVWSRGSSDQSPTSSSNAVQKRLLADTAGNGGSGGNGGNNNNRKDGRNISFGMGSYYLPPVEVSLLEKKDSWAQQDHCRTRNMNALHAFSWDQRVFLPQRQGFFSPVFDLLASPRLWEKLDWTIRGSVLTILPTLILCTEPSTRKIFPMPTSVVFLAYWTTQPTLGAGLRETFIVLKGFSISLVILLIIIAINPGPSWVTLIILFCCLLVTGFVAEQMKRTVAYCFASLLMQYISSRANTGYRFVGNYYATILIGQGFGLASFMFPYIRWSSENARRYIVITGDAVSLSVHGACCSFWVKNSLLERQLHVARLRQLRSTIQASMAKAQQGLSEMGYEPHSGVYAARLKTRMAFLKNVFNVVQSMTLVIEQVGANPALVETPMCREFGERIREELNLIASAMDSIILRIVDLDNVVSVTDMTAFRLARTRFEEAVSNVRDEVILSNPDYRTDNSDILLGFFLFSVEELTETISKFEDAAQPPSNLWYFVTFPLRDLQSSWAAFVDLYHAIRIRRSITRRLKEAIKLSVCIIVAAIFQVYGLKNDATSPVAGVEIIAFVYRATGGESFQYSTLRMLGTVLGSLTGLLAVQIANGRRPTLYGCTLVLTFIGSYVQAAPDYGALGSALANSVVSIVLQYKSQPNATTRIQQNCFAILIYFIISSLIWPVRGRTKVNTGLDMSLRMAREATDRLLRNLDLPDSATAVSADVLAVLGEMQKKVSQQLSNIPGAVAEPTLDSVGFPEMPWRMLVSAQRKLLVTLLMMRHAYHTFMTSTIADVEGSSDRDGKRVLDNVDMIGAGPAAATSISVHWVVLHRISPHTRHLSQLFYEAVEVYLLTLSKATFVPTADLTRLRLGMMQCYDRIVAVYIETIQRELNTSDSEEGEEATSDDDDGGADGGDPTTTATAPPRGGDGTLTLGAVAGFVPPPASTFAPHPTTVGGTADGVDAVQNNKSNNSSVMRGGKNRTLSAGNVHRTSSSMAGPARTSSSLSKKGAGHFSYKLTPEERQRLREYVLGPNSAGMDNMSFFSNAAAMAAAAEHRGATTTTTAAEAATGPRPISHPNSPTTDGHHAGHPAAPNTTGSNNASVAHSNVGNRTFAGGFVSNRSMLNPTGSFRSRNASMLDSAMLRNAGIVLQEPVHEAPQHRHDGSESGAFSTLRNSFMPRSGGGNRGRRSSPAGGNRDGNDPTGGGDDADGSSNNGADENAEAAARTVSDQLSMRSEGEGSTVPPPPPQRRRGSSLLRRWHHSSSPHQSAQFTERDEGGGSGGAAAPSMLSQDPHTASAHQGLTVKKSKTAKYAVPSVLQMSMVLPAGAYALRNPEATAAAAAAGTTTTVSPSFHAAVPSASRPEPPSAQSAAGTAPSAPPSPTTTLLNNNSNQSFVSAAAGVTGIAAGDVFSLGRGARAPARPASPVAATGPTGNAHGPTGAAPHPHPLSTGEGEAEDDGEGHQRTHRGTPRAFSNAPTAAPSQSAAASASPTHARGAAEHAAGDAHEPFAADGLPRHREADRSADSEVRGNADPPGVLGAAGSGLLSGPLQQQIGATASTSPHAAPPESLLPTPIPAPGTGNPRLTNNSIPLAGFLNNSFSAAGPAIPAALQNYVESLAAQQQQQVPPPPAVLGNMSFIDLAANLPVVNRSFLSGNLGNGSALNSTFAGPSGGGSGGAGGRSNTAQQPNSVPLASDHAITSSPPAESATAPPAVSPLLQDSIQANFMSQVSKLEFNNGTFIGPSHGNNRSKSANGDAGAHDGGQALLSLLDVGGTGGSDGDGGDEYVLTNSDIHSLEAFLFGLRAVIVQVEEVERYLLEVVHGNEMATKL</sequence>
<feature type="transmembrane region" description="Helical" evidence="7">
    <location>
        <begin position="382"/>
        <end position="397"/>
    </location>
</feature>
<proteinExistence type="predicted"/>
<feature type="compositionally biased region" description="Basic residues" evidence="6">
    <location>
        <begin position="1466"/>
        <end position="1481"/>
    </location>
</feature>
<feature type="compositionally biased region" description="Low complexity" evidence="6">
    <location>
        <begin position="1920"/>
        <end position="1931"/>
    </location>
</feature>
<feature type="compositionally biased region" description="Basic and acidic residues" evidence="6">
    <location>
        <begin position="136"/>
        <end position="163"/>
    </location>
</feature>
<feature type="compositionally biased region" description="Basic residues" evidence="6">
    <location>
        <begin position="53"/>
        <end position="62"/>
    </location>
</feature>
<feature type="region of interest" description="Disordered" evidence="6">
    <location>
        <begin position="1"/>
        <end position="163"/>
    </location>
</feature>
<evidence type="ECO:0000256" key="2">
    <source>
        <dbReference type="ARBA" id="ARBA00022475"/>
    </source>
</evidence>
<accession>A0A0N0VDJ7</accession>
<feature type="compositionally biased region" description="Low complexity" evidence="6">
    <location>
        <begin position="1585"/>
        <end position="1594"/>
    </location>
</feature>
<evidence type="ECO:0000256" key="3">
    <source>
        <dbReference type="ARBA" id="ARBA00022692"/>
    </source>
</evidence>
<dbReference type="OMA" id="SMTLVIE"/>
<keyword evidence="10" id="KW-1185">Reference proteome</keyword>
<reference evidence="9 10" key="1">
    <citation type="submission" date="2015-07" db="EMBL/GenBank/DDBJ databases">
        <title>High-quality genome of monoxenous trypanosomatid Leptomonas pyrrhocoris.</title>
        <authorList>
            <person name="Flegontov P."/>
            <person name="Butenko A."/>
            <person name="Firsov S."/>
            <person name="Vlcek C."/>
            <person name="Logacheva M.D."/>
            <person name="Field M."/>
            <person name="Filatov D."/>
            <person name="Flegontova O."/>
            <person name="Gerasimov E."/>
            <person name="Jackson A.P."/>
            <person name="Kelly S."/>
            <person name="Opperdoes F."/>
            <person name="O'Reilly A."/>
            <person name="Votypka J."/>
            <person name="Yurchenko V."/>
            <person name="Lukes J."/>
        </authorList>
    </citation>
    <scope>NUCLEOTIDE SEQUENCE [LARGE SCALE GENOMIC DNA]</scope>
    <source>
        <strain evidence="9">H10</strain>
    </source>
</reference>
<evidence type="ECO:0000256" key="6">
    <source>
        <dbReference type="SAM" id="MobiDB-lite"/>
    </source>
</evidence>
<organism evidence="9 10">
    <name type="scientific">Leptomonas pyrrhocoris</name>
    <name type="common">Firebug parasite</name>
    <dbReference type="NCBI Taxonomy" id="157538"/>
    <lineage>
        <taxon>Eukaryota</taxon>
        <taxon>Discoba</taxon>
        <taxon>Euglenozoa</taxon>
        <taxon>Kinetoplastea</taxon>
        <taxon>Metakinetoplastina</taxon>
        <taxon>Trypanosomatida</taxon>
        <taxon>Trypanosomatidae</taxon>
        <taxon>Leishmaniinae</taxon>
        <taxon>Leptomonas</taxon>
    </lineage>
</organism>
<feature type="transmembrane region" description="Helical" evidence="7">
    <location>
        <begin position="484"/>
        <end position="504"/>
    </location>
</feature>
<gene>
    <name evidence="9" type="ORF">ABB37_08283</name>
</gene>
<dbReference type="GeneID" id="26908568"/>
<feature type="compositionally biased region" description="Low complexity" evidence="6">
    <location>
        <begin position="1131"/>
        <end position="1142"/>
    </location>
</feature>
<feature type="compositionally biased region" description="Basic and acidic residues" evidence="6">
    <location>
        <begin position="1715"/>
        <end position="1749"/>
    </location>
</feature>
<dbReference type="RefSeq" id="XP_015654183.1">
    <property type="nucleotide sequence ID" value="XM_015807234.1"/>
</dbReference>
<feature type="transmembrane region" description="Helical" evidence="7">
    <location>
        <begin position="758"/>
        <end position="776"/>
    </location>
</feature>
<feature type="domain" description="Integral membrane bound transporter" evidence="8">
    <location>
        <begin position="769"/>
        <end position="894"/>
    </location>
</feature>
<keyword evidence="5 7" id="KW-0472">Membrane</keyword>
<feature type="compositionally biased region" description="Polar residues" evidence="6">
    <location>
        <begin position="1900"/>
        <end position="1911"/>
    </location>
</feature>
<evidence type="ECO:0000256" key="5">
    <source>
        <dbReference type="ARBA" id="ARBA00023136"/>
    </source>
</evidence>
<dbReference type="EMBL" id="LGTL01000023">
    <property type="protein sequence ID" value="KPA75744.1"/>
    <property type="molecule type" value="Genomic_DNA"/>
</dbReference>
<keyword evidence="2" id="KW-1003">Cell membrane</keyword>
<keyword evidence="4 7" id="KW-1133">Transmembrane helix</keyword>
<feature type="compositionally biased region" description="Low complexity" evidence="6">
    <location>
        <begin position="1753"/>
        <end position="1786"/>
    </location>
</feature>
<dbReference type="GO" id="GO:0005886">
    <property type="term" value="C:plasma membrane"/>
    <property type="evidence" value="ECO:0007669"/>
    <property type="project" value="UniProtKB-SubCell"/>
</dbReference>
<feature type="transmembrane region" description="Helical" evidence="7">
    <location>
        <begin position="884"/>
        <end position="901"/>
    </location>
</feature>
<dbReference type="PANTHER" id="PTHR30509:SF9">
    <property type="entry name" value="MULTIDRUG RESISTANCE PROTEIN MDTO"/>
    <property type="match status" value="1"/>
</dbReference>
<evidence type="ECO:0000259" key="8">
    <source>
        <dbReference type="Pfam" id="PF13515"/>
    </source>
</evidence>
<evidence type="ECO:0000256" key="1">
    <source>
        <dbReference type="ARBA" id="ARBA00004651"/>
    </source>
</evidence>
<feature type="compositionally biased region" description="Low complexity" evidence="6">
    <location>
        <begin position="1428"/>
        <end position="1442"/>
    </location>
</feature>
<evidence type="ECO:0000313" key="10">
    <source>
        <dbReference type="Proteomes" id="UP000037923"/>
    </source>
</evidence>
<dbReference type="Proteomes" id="UP000037923">
    <property type="component" value="Unassembled WGS sequence"/>
</dbReference>
<feature type="compositionally biased region" description="Gly residues" evidence="6">
    <location>
        <begin position="265"/>
        <end position="274"/>
    </location>
</feature>
<feature type="compositionally biased region" description="Polar residues" evidence="6">
    <location>
        <begin position="1181"/>
        <end position="1191"/>
    </location>
</feature>
<feature type="transmembrane region" description="Helical" evidence="7">
    <location>
        <begin position="807"/>
        <end position="825"/>
    </location>
</feature>
<feature type="compositionally biased region" description="Low complexity" evidence="6">
    <location>
        <begin position="1274"/>
        <end position="1286"/>
    </location>
</feature>
<feature type="compositionally biased region" description="Polar residues" evidence="6">
    <location>
        <begin position="1310"/>
        <end position="1324"/>
    </location>
</feature>
<feature type="region of interest" description="Disordered" evidence="6">
    <location>
        <begin position="262"/>
        <end position="281"/>
    </location>
</feature>
<feature type="region of interest" description="Disordered" evidence="6">
    <location>
        <begin position="1373"/>
        <end position="1521"/>
    </location>
</feature>
<feature type="compositionally biased region" description="Polar residues" evidence="6">
    <location>
        <begin position="1198"/>
        <end position="1223"/>
    </location>
</feature>
<feature type="compositionally biased region" description="Low complexity" evidence="6">
    <location>
        <begin position="68"/>
        <end position="79"/>
    </location>
</feature>
<feature type="transmembrane region" description="Helical" evidence="7">
    <location>
        <begin position="434"/>
        <end position="451"/>
    </location>
</feature>
<evidence type="ECO:0000256" key="7">
    <source>
        <dbReference type="SAM" id="Phobius"/>
    </source>
</evidence>
<feature type="compositionally biased region" description="Low complexity" evidence="6">
    <location>
        <begin position="120"/>
        <end position="135"/>
    </location>
</feature>
<feature type="region of interest" description="Disordered" evidence="6">
    <location>
        <begin position="1960"/>
        <end position="1979"/>
    </location>
</feature>
<feature type="region of interest" description="Disordered" evidence="6">
    <location>
        <begin position="1274"/>
        <end position="1324"/>
    </location>
</feature>
<feature type="compositionally biased region" description="Polar residues" evidence="6">
    <location>
        <begin position="15"/>
        <end position="31"/>
    </location>
</feature>
<dbReference type="PANTHER" id="PTHR30509">
    <property type="entry name" value="P-HYDROXYBENZOIC ACID EFFLUX PUMP SUBUNIT-RELATED"/>
    <property type="match status" value="1"/>
</dbReference>
<dbReference type="Pfam" id="PF13515">
    <property type="entry name" value="FUSC_2"/>
    <property type="match status" value="1"/>
</dbReference>
<feature type="region of interest" description="Disordered" evidence="6">
    <location>
        <begin position="1570"/>
        <end position="1608"/>
    </location>
</feature>
<protein>
    <recommendedName>
        <fullName evidence="8">Integral membrane bound transporter domain-containing protein</fullName>
    </recommendedName>
</protein>
<dbReference type="OrthoDB" id="265582at2759"/>
<feature type="transmembrane region" description="Helical" evidence="7">
    <location>
        <begin position="832"/>
        <end position="849"/>
    </location>
</feature>
<dbReference type="InterPro" id="IPR049453">
    <property type="entry name" value="Memb_transporter_dom"/>
</dbReference>
<feature type="compositionally biased region" description="Polar residues" evidence="6">
    <location>
        <begin position="1960"/>
        <end position="1972"/>
    </location>
</feature>
<feature type="region of interest" description="Disordered" evidence="6">
    <location>
        <begin position="1634"/>
        <end position="1804"/>
    </location>
</feature>